<dbReference type="EMBL" id="JAOYFB010000036">
    <property type="protein sequence ID" value="KAK4020082.1"/>
    <property type="molecule type" value="Genomic_DNA"/>
</dbReference>
<protein>
    <submittedName>
        <fullName evidence="1">Uncharacterized protein</fullName>
    </submittedName>
</protein>
<gene>
    <name evidence="1" type="ORF">OUZ56_002078</name>
</gene>
<organism evidence="1 2">
    <name type="scientific">Daphnia magna</name>
    <dbReference type="NCBI Taxonomy" id="35525"/>
    <lineage>
        <taxon>Eukaryota</taxon>
        <taxon>Metazoa</taxon>
        <taxon>Ecdysozoa</taxon>
        <taxon>Arthropoda</taxon>
        <taxon>Crustacea</taxon>
        <taxon>Branchiopoda</taxon>
        <taxon>Diplostraca</taxon>
        <taxon>Cladocera</taxon>
        <taxon>Anomopoda</taxon>
        <taxon>Daphniidae</taxon>
        <taxon>Daphnia</taxon>
    </lineage>
</organism>
<evidence type="ECO:0000313" key="2">
    <source>
        <dbReference type="Proteomes" id="UP001234178"/>
    </source>
</evidence>
<proteinExistence type="predicted"/>
<keyword evidence="2" id="KW-1185">Reference proteome</keyword>
<accession>A0ABR0A4M7</accession>
<sequence>MTSIWGGAAYRSSFKHFNASPFNVLPEEWQSSVFEILMENVLLFLLDHLKCCHELHLDFQYVDSPQALLSPRSRHKLKTGLCFRGNIETLAIGQF</sequence>
<name>A0ABR0A4M7_9CRUS</name>
<comment type="caution">
    <text evidence="1">The sequence shown here is derived from an EMBL/GenBank/DDBJ whole genome shotgun (WGS) entry which is preliminary data.</text>
</comment>
<evidence type="ECO:0000313" key="1">
    <source>
        <dbReference type="EMBL" id="KAK4020082.1"/>
    </source>
</evidence>
<reference evidence="1 2" key="1">
    <citation type="journal article" date="2023" name="Nucleic Acids Res.">
        <title>The hologenome of Daphnia magna reveals possible DNA methylation and microbiome-mediated evolution of the host genome.</title>
        <authorList>
            <person name="Chaturvedi A."/>
            <person name="Li X."/>
            <person name="Dhandapani V."/>
            <person name="Marshall H."/>
            <person name="Kissane S."/>
            <person name="Cuenca-Cambronero M."/>
            <person name="Asole G."/>
            <person name="Calvet F."/>
            <person name="Ruiz-Romero M."/>
            <person name="Marangio P."/>
            <person name="Guigo R."/>
            <person name="Rago D."/>
            <person name="Mirbahai L."/>
            <person name="Eastwood N."/>
            <person name="Colbourne J.K."/>
            <person name="Zhou J."/>
            <person name="Mallon E."/>
            <person name="Orsini L."/>
        </authorList>
    </citation>
    <scope>NUCLEOTIDE SEQUENCE [LARGE SCALE GENOMIC DNA]</scope>
    <source>
        <strain evidence="1">LRV0_1</strain>
    </source>
</reference>
<dbReference type="Proteomes" id="UP001234178">
    <property type="component" value="Unassembled WGS sequence"/>
</dbReference>